<name>A0A4Q7M123_9MICO</name>
<keyword evidence="2" id="KW-1185">Reference proteome</keyword>
<reference evidence="1 2" key="1">
    <citation type="submission" date="2019-02" db="EMBL/GenBank/DDBJ databases">
        <title>Sequencing the genomes of 1000 actinobacteria strains.</title>
        <authorList>
            <person name="Klenk H.-P."/>
        </authorList>
    </citation>
    <scope>NUCLEOTIDE SEQUENCE [LARGE SCALE GENOMIC DNA]</scope>
    <source>
        <strain evidence="1 2">DSM 16932</strain>
    </source>
</reference>
<gene>
    <name evidence="1" type="ORF">EV386_0715</name>
</gene>
<evidence type="ECO:0000313" key="1">
    <source>
        <dbReference type="EMBL" id="RZS60457.1"/>
    </source>
</evidence>
<sequence>MNVRTQLSNDLKAALSGFRVVGYNTQIDPPTKPTVMLWASQMVKGETLKRPMVTVTFDIWVLVGQENTGAADNALDAALEKVLAALQPLGWVDWTTAERGIFADALHGWRVTATAVAFIDTETEEVA</sequence>
<dbReference type="OrthoDB" id="5068258at2"/>
<protein>
    <submittedName>
        <fullName evidence="1">Uncharacterized protein</fullName>
    </submittedName>
</protein>
<dbReference type="RefSeq" id="WP_130412390.1">
    <property type="nucleotide sequence ID" value="NZ_SGWX01000001.1"/>
</dbReference>
<proteinExistence type="predicted"/>
<dbReference type="EMBL" id="SGWX01000001">
    <property type="protein sequence ID" value="RZS60457.1"/>
    <property type="molecule type" value="Genomic_DNA"/>
</dbReference>
<dbReference type="Proteomes" id="UP000293852">
    <property type="component" value="Unassembled WGS sequence"/>
</dbReference>
<comment type="caution">
    <text evidence="1">The sequence shown here is derived from an EMBL/GenBank/DDBJ whole genome shotgun (WGS) entry which is preliminary data.</text>
</comment>
<dbReference type="AlphaFoldDB" id="A0A4Q7M123"/>
<evidence type="ECO:0000313" key="2">
    <source>
        <dbReference type="Proteomes" id="UP000293852"/>
    </source>
</evidence>
<accession>A0A4Q7M123</accession>
<organism evidence="1 2">
    <name type="scientific">Xylanimonas ulmi</name>
    <dbReference type="NCBI Taxonomy" id="228973"/>
    <lineage>
        <taxon>Bacteria</taxon>
        <taxon>Bacillati</taxon>
        <taxon>Actinomycetota</taxon>
        <taxon>Actinomycetes</taxon>
        <taxon>Micrococcales</taxon>
        <taxon>Promicromonosporaceae</taxon>
        <taxon>Xylanimonas</taxon>
    </lineage>
</organism>